<dbReference type="PROSITE" id="PS50011">
    <property type="entry name" value="PROTEIN_KINASE_DOM"/>
    <property type="match status" value="1"/>
</dbReference>
<reference evidence="8" key="1">
    <citation type="journal article" date="2020" name="bioRxiv">
        <title>Comparative genomics of Chlamydomonas.</title>
        <authorList>
            <person name="Craig R.J."/>
            <person name="Hasan A.R."/>
            <person name="Ness R.W."/>
            <person name="Keightley P.D."/>
        </authorList>
    </citation>
    <scope>NUCLEOTIDE SEQUENCE</scope>
    <source>
        <strain evidence="8">CCAP 11/70</strain>
    </source>
</reference>
<keyword evidence="3" id="KW-0418">Kinase</keyword>
<dbReference type="OrthoDB" id="535349at2759"/>
<feature type="compositionally biased region" description="Low complexity" evidence="6">
    <location>
        <begin position="625"/>
        <end position="636"/>
    </location>
</feature>
<dbReference type="EMBL" id="JAEHOE010000018">
    <property type="protein sequence ID" value="KAG2496614.1"/>
    <property type="molecule type" value="Genomic_DNA"/>
</dbReference>
<feature type="region of interest" description="Disordered" evidence="6">
    <location>
        <begin position="589"/>
        <end position="728"/>
    </location>
</feature>
<comment type="caution">
    <text evidence="8">The sequence shown here is derived from an EMBL/GenBank/DDBJ whole genome shotgun (WGS) entry which is preliminary data.</text>
</comment>
<name>A0A836C2H8_9CHLO</name>
<dbReference type="SUPFAM" id="SSF56112">
    <property type="entry name" value="Protein kinase-like (PK-like)"/>
    <property type="match status" value="1"/>
</dbReference>
<feature type="region of interest" description="Disordered" evidence="6">
    <location>
        <begin position="163"/>
        <end position="183"/>
    </location>
</feature>
<keyword evidence="2 5" id="KW-0547">Nucleotide-binding</keyword>
<keyword evidence="4 5" id="KW-0067">ATP-binding</keyword>
<feature type="binding site" evidence="5">
    <location>
        <position position="818"/>
    </location>
    <ligand>
        <name>ATP</name>
        <dbReference type="ChEBI" id="CHEBI:30616"/>
    </ligand>
</feature>
<dbReference type="PANTHER" id="PTHR44329">
    <property type="entry name" value="SERINE/THREONINE-PROTEIN KINASE TNNI3K-RELATED"/>
    <property type="match status" value="1"/>
</dbReference>
<dbReference type="PANTHER" id="PTHR44329:SF214">
    <property type="entry name" value="PROTEIN KINASE DOMAIN-CONTAINING PROTEIN"/>
    <property type="match status" value="1"/>
</dbReference>
<dbReference type="Gene3D" id="1.10.510.10">
    <property type="entry name" value="Transferase(Phosphotransferase) domain 1"/>
    <property type="match status" value="2"/>
</dbReference>
<feature type="compositionally biased region" description="Pro residues" evidence="6">
    <location>
        <begin position="614"/>
        <end position="624"/>
    </location>
</feature>
<evidence type="ECO:0000256" key="3">
    <source>
        <dbReference type="ARBA" id="ARBA00022777"/>
    </source>
</evidence>
<gene>
    <name evidence="8" type="ORF">HYH03_005435</name>
</gene>
<dbReference type="InterPro" id="IPR017441">
    <property type="entry name" value="Protein_kinase_ATP_BS"/>
</dbReference>
<protein>
    <recommendedName>
        <fullName evidence="7">Protein kinase domain-containing protein</fullName>
    </recommendedName>
</protein>
<dbReference type="PROSITE" id="PS00108">
    <property type="entry name" value="PROTEIN_KINASE_ST"/>
    <property type="match status" value="1"/>
</dbReference>
<evidence type="ECO:0000259" key="7">
    <source>
        <dbReference type="PROSITE" id="PS50011"/>
    </source>
</evidence>
<dbReference type="GO" id="GO:0005524">
    <property type="term" value="F:ATP binding"/>
    <property type="evidence" value="ECO:0007669"/>
    <property type="project" value="UniProtKB-UniRule"/>
</dbReference>
<evidence type="ECO:0000256" key="4">
    <source>
        <dbReference type="ARBA" id="ARBA00022840"/>
    </source>
</evidence>
<dbReference type="InterPro" id="IPR008271">
    <property type="entry name" value="Ser/Thr_kinase_AS"/>
</dbReference>
<sequence>MLISSAPVSGLFVQTCSVDEGSYDDDGGGAFMQLAASVGLAGATGGGRAESEAAPCSCHAQVLEATGASSALLRQAVLSKAPGVHRPERAESYAPKSLAADAAGVCSACGRALGGTQGGADVYSLDATGPDTTFAVVPLAYGQGTMGVLWIAFASALPAPAQAQGPATAAPSPDGPTASPGSSKAASALPALLGSPAALQHLAISASMALAAGADDPMHLRWLAGSLRRLHASASLAELVGVLCGTLAHYVRRRFLLEVAAQAALAPGANAKVAFMLRAEAGGEPLRTQTGPPLSSAFRLRFSSNASAASVPTLAARITEHVQPSRSVSQMQTPVPAIKESHSLRRILTLASDTVPNPASSAGQQGRPSSYNLAQQQRDVFLIDSTPARSALSNGLMSQTVAAPGPALVARPFRLSNTLFQAMTEVPREGRDLPIVVPVPAVDDLSAVVPRPPSVVRVTSGPQGLAAPPMLPPPSVEGGVLAGLCVRDCARHVQDERQPSRDVMMLGSGGAQSLVLVGMEAGEGAVLGGVLASHVRYRLRSPELASEWETLLAGVPGAYVSVSRGGGPVHPSCGTQPGEAAEALLEHPPLGSARRTPSNNGHNVSGSHAKVPHVAPPSPLPPLSPSASASHAAASPRRPPSTNHTLGSPRTPQDLSRRRSLVRDLLNTIVGNNSHTPEGKGGAGSAKRANGAESGVQGQDDEASWPTAPSGEQGDIEDSANGNTAGAGTPALLTVHDLEETYESWGMRAQMGALVESIMRTTLRSNDANATGDGLAFPDHASRATEGLEELQLSAVLGQGASGVVLQGTLGCAPVAVKLIEMPDADVSGFRPGDKPSIATAPELEGLPGAKPAGDSEDRRQQETRARRDLLRNAMEVAVMRSVCHVNILQALGFYDNVVMERHEGQQGTISLRRVHQQHQAPLQHLAGVGGGAATASPVCTAIVMEMCDRGSLVDALYAQSFPALPSPPPHPKQSNMLTAGASMQYARYWKGVYMTLLEVALALRYLHARRLVHRDLKPGNVLLRSNAGDTRGWTCKLADFGFALVLDQRPEDARKDADPSTPAVGALRATVSCSRLAVSGPALGGAAGGPAAREPSGWFAVQQQAAGTVTHMAPEAFRKNCRIDASVDVFSFGIIMQLAALCWSADPQQRPSAAELVTMIKGMLAAVKSG</sequence>
<dbReference type="SMART" id="SM00220">
    <property type="entry name" value="S_TKc"/>
    <property type="match status" value="1"/>
</dbReference>
<evidence type="ECO:0000313" key="8">
    <source>
        <dbReference type="EMBL" id="KAG2496614.1"/>
    </source>
</evidence>
<evidence type="ECO:0000256" key="6">
    <source>
        <dbReference type="SAM" id="MobiDB-lite"/>
    </source>
</evidence>
<keyword evidence="9" id="KW-1185">Reference proteome</keyword>
<dbReference type="PROSITE" id="PS00107">
    <property type="entry name" value="PROTEIN_KINASE_ATP"/>
    <property type="match status" value="1"/>
</dbReference>
<proteinExistence type="predicted"/>
<evidence type="ECO:0000256" key="5">
    <source>
        <dbReference type="PROSITE-ProRule" id="PRU10141"/>
    </source>
</evidence>
<dbReference type="GO" id="GO:0004674">
    <property type="term" value="F:protein serine/threonine kinase activity"/>
    <property type="evidence" value="ECO:0007669"/>
    <property type="project" value="TreeGrafter"/>
</dbReference>
<feature type="region of interest" description="Disordered" evidence="6">
    <location>
        <begin position="826"/>
        <end position="864"/>
    </location>
</feature>
<evidence type="ECO:0000256" key="2">
    <source>
        <dbReference type="ARBA" id="ARBA00022741"/>
    </source>
</evidence>
<dbReference type="Gene3D" id="3.30.200.20">
    <property type="entry name" value="Phosphorylase Kinase, domain 1"/>
    <property type="match status" value="1"/>
</dbReference>
<evidence type="ECO:0000313" key="9">
    <source>
        <dbReference type="Proteomes" id="UP000612055"/>
    </source>
</evidence>
<dbReference type="Pfam" id="PF00069">
    <property type="entry name" value="Pkinase"/>
    <property type="match status" value="1"/>
</dbReference>
<feature type="compositionally biased region" description="Basic and acidic residues" evidence="6">
    <location>
        <begin position="854"/>
        <end position="864"/>
    </location>
</feature>
<dbReference type="Proteomes" id="UP000612055">
    <property type="component" value="Unassembled WGS sequence"/>
</dbReference>
<dbReference type="InterPro" id="IPR000719">
    <property type="entry name" value="Prot_kinase_dom"/>
</dbReference>
<feature type="compositionally biased region" description="Polar residues" evidence="6">
    <location>
        <begin position="595"/>
        <end position="606"/>
    </location>
</feature>
<dbReference type="InterPro" id="IPR051681">
    <property type="entry name" value="Ser/Thr_Kinases-Pseudokinases"/>
</dbReference>
<evidence type="ECO:0000256" key="1">
    <source>
        <dbReference type="ARBA" id="ARBA00022679"/>
    </source>
</evidence>
<accession>A0A836C2H8</accession>
<organism evidence="8 9">
    <name type="scientific">Edaphochlamys debaryana</name>
    <dbReference type="NCBI Taxonomy" id="47281"/>
    <lineage>
        <taxon>Eukaryota</taxon>
        <taxon>Viridiplantae</taxon>
        <taxon>Chlorophyta</taxon>
        <taxon>core chlorophytes</taxon>
        <taxon>Chlorophyceae</taxon>
        <taxon>CS clade</taxon>
        <taxon>Chlamydomonadales</taxon>
        <taxon>Chlamydomonadales incertae sedis</taxon>
        <taxon>Edaphochlamys</taxon>
    </lineage>
</organism>
<feature type="domain" description="Protein kinase" evidence="7">
    <location>
        <begin position="791"/>
        <end position="1171"/>
    </location>
</feature>
<keyword evidence="1" id="KW-0808">Transferase</keyword>
<feature type="compositionally biased region" description="Polar residues" evidence="6">
    <location>
        <begin position="642"/>
        <end position="653"/>
    </location>
</feature>
<dbReference type="AlphaFoldDB" id="A0A836C2H8"/>
<dbReference type="InterPro" id="IPR011009">
    <property type="entry name" value="Kinase-like_dom_sf"/>
</dbReference>